<dbReference type="NCBIfam" id="TIGR01730">
    <property type="entry name" value="RND_mfp"/>
    <property type="match status" value="1"/>
</dbReference>
<gene>
    <name evidence="5" type="ORF">I0K15_03655</name>
</gene>
<evidence type="ECO:0000313" key="5">
    <source>
        <dbReference type="EMBL" id="QPH54875.1"/>
    </source>
</evidence>
<evidence type="ECO:0000256" key="1">
    <source>
        <dbReference type="ARBA" id="ARBA00009477"/>
    </source>
</evidence>
<evidence type="ECO:0000259" key="4">
    <source>
        <dbReference type="Pfam" id="PF25917"/>
    </source>
</evidence>
<dbReference type="Gene3D" id="1.10.287.470">
    <property type="entry name" value="Helix hairpin bin"/>
    <property type="match status" value="1"/>
</dbReference>
<reference evidence="5 6" key="1">
    <citation type="submission" date="2020-11" db="EMBL/GenBank/DDBJ databases">
        <title>Description of Pontivivens ytuae sp. nov. isolated from deep sea sediment of Mariana Trench.</title>
        <authorList>
            <person name="Wang Z."/>
            <person name="Sun Q.-L."/>
            <person name="Xu X.-D."/>
            <person name="Tang Y.-Z."/>
            <person name="Zhang J."/>
        </authorList>
    </citation>
    <scope>NUCLEOTIDE SEQUENCE [LARGE SCALE GENOMIC DNA]</scope>
    <source>
        <strain evidence="5 6">MT2928</strain>
    </source>
</reference>
<keyword evidence="6" id="KW-1185">Reference proteome</keyword>
<feature type="chain" id="PRO_5032607651" evidence="3">
    <location>
        <begin position="25"/>
        <end position="360"/>
    </location>
</feature>
<dbReference type="PANTHER" id="PTHR30469:SF20">
    <property type="entry name" value="EFFLUX RND TRANSPORTER PERIPLASMIC ADAPTOR SUBUNIT"/>
    <property type="match status" value="1"/>
</dbReference>
<protein>
    <submittedName>
        <fullName evidence="5">Efflux RND transporter periplasmic adaptor subunit</fullName>
    </submittedName>
</protein>
<dbReference type="PANTHER" id="PTHR30469">
    <property type="entry name" value="MULTIDRUG RESISTANCE PROTEIN MDTA"/>
    <property type="match status" value="1"/>
</dbReference>
<dbReference type="Gene3D" id="2.40.30.170">
    <property type="match status" value="1"/>
</dbReference>
<dbReference type="GO" id="GO:0015562">
    <property type="term" value="F:efflux transmembrane transporter activity"/>
    <property type="evidence" value="ECO:0007669"/>
    <property type="project" value="TreeGrafter"/>
</dbReference>
<evidence type="ECO:0000313" key="6">
    <source>
        <dbReference type="Proteomes" id="UP000594800"/>
    </source>
</evidence>
<dbReference type="Proteomes" id="UP000594800">
    <property type="component" value="Chromosome"/>
</dbReference>
<dbReference type="InterPro" id="IPR006143">
    <property type="entry name" value="RND_pump_MFP"/>
</dbReference>
<dbReference type="AlphaFoldDB" id="A0A7S9QDG9"/>
<name>A0A7S9QDG9_9RHOB</name>
<accession>A0A7S9QDG9</accession>
<dbReference type="Pfam" id="PF25917">
    <property type="entry name" value="BSH_RND"/>
    <property type="match status" value="1"/>
</dbReference>
<dbReference type="EMBL" id="CP064942">
    <property type="protein sequence ID" value="QPH54875.1"/>
    <property type="molecule type" value="Genomic_DNA"/>
</dbReference>
<evidence type="ECO:0000256" key="2">
    <source>
        <dbReference type="SAM" id="Coils"/>
    </source>
</evidence>
<dbReference type="KEGG" id="poz:I0K15_03655"/>
<dbReference type="InterPro" id="IPR058625">
    <property type="entry name" value="MdtA-like_BSH"/>
</dbReference>
<sequence length="360" mass="38052">MIRAPRATGAFVAALLAITSPALAQEEAAPEAETLRPVRLIQPEQAGATLSRSFFGRIVARETVDLSFEVSGKLQILEATEGDQVVEGDVLAQLDLAPFERAVERAELSLLQAERDAERANALARSNATSRVQADDAETARDLAEVALREARDNLEDATIRAPFTGLVASRIAANFSNVTAGQPILRLHDMSQVRVEIDVPERLVQRVGNPQRIDFSASLPAIGGDVPLELVEFQAETTAIGQSYTVTLVLPPVRLASMLVPGSSVTVTATLPGADDGLSLPASAVLSGPDRGAAVLAFEPAGAEEGTLRRVAVDIRSETGTEFVVDGLPQGAEIVGAGAHLLRDGQAVRRYNGLTVEEE</sequence>
<keyword evidence="3" id="KW-0732">Signal</keyword>
<evidence type="ECO:0000256" key="3">
    <source>
        <dbReference type="SAM" id="SignalP"/>
    </source>
</evidence>
<proteinExistence type="inferred from homology"/>
<dbReference type="SUPFAM" id="SSF111369">
    <property type="entry name" value="HlyD-like secretion proteins"/>
    <property type="match status" value="1"/>
</dbReference>
<comment type="similarity">
    <text evidence="1">Belongs to the membrane fusion protein (MFP) (TC 8.A.1) family.</text>
</comment>
<dbReference type="RefSeq" id="WP_196104076.1">
    <property type="nucleotide sequence ID" value="NZ_CP064942.1"/>
</dbReference>
<dbReference type="GO" id="GO:1990281">
    <property type="term" value="C:efflux pump complex"/>
    <property type="evidence" value="ECO:0007669"/>
    <property type="project" value="TreeGrafter"/>
</dbReference>
<feature type="signal peptide" evidence="3">
    <location>
        <begin position="1"/>
        <end position="24"/>
    </location>
</feature>
<dbReference type="Gene3D" id="2.40.420.20">
    <property type="match status" value="1"/>
</dbReference>
<feature type="domain" description="Multidrug resistance protein MdtA-like barrel-sandwich hybrid" evidence="4">
    <location>
        <begin position="62"/>
        <end position="183"/>
    </location>
</feature>
<organism evidence="5 6">
    <name type="scientific">Pontivivens ytuae</name>
    <dbReference type="NCBI Taxonomy" id="2789856"/>
    <lineage>
        <taxon>Bacteria</taxon>
        <taxon>Pseudomonadati</taxon>
        <taxon>Pseudomonadota</taxon>
        <taxon>Alphaproteobacteria</taxon>
        <taxon>Rhodobacterales</taxon>
        <taxon>Paracoccaceae</taxon>
        <taxon>Pontivivens</taxon>
    </lineage>
</organism>
<keyword evidence="2" id="KW-0175">Coiled coil</keyword>
<dbReference type="Gene3D" id="2.40.50.100">
    <property type="match status" value="1"/>
</dbReference>
<feature type="coiled-coil region" evidence="2">
    <location>
        <begin position="103"/>
        <end position="161"/>
    </location>
</feature>